<dbReference type="GO" id="GO:0008745">
    <property type="term" value="F:N-acetylmuramoyl-L-alanine amidase activity"/>
    <property type="evidence" value="ECO:0007669"/>
    <property type="project" value="UniProtKB-EC"/>
</dbReference>
<dbReference type="Proteomes" id="UP000254502">
    <property type="component" value="Unassembled WGS sequence"/>
</dbReference>
<dbReference type="EMBL" id="UHAQ01000004">
    <property type="protein sequence ID" value="SUK94894.1"/>
    <property type="molecule type" value="Genomic_DNA"/>
</dbReference>
<accession>A0A380E2C5</accession>
<dbReference type="EC" id="3.5.1.28" evidence="2"/>
<organism evidence="2 3">
    <name type="scientific">Staphylococcus aureus</name>
    <dbReference type="NCBI Taxonomy" id="1280"/>
    <lineage>
        <taxon>Bacteria</taxon>
        <taxon>Bacillati</taxon>
        <taxon>Bacillota</taxon>
        <taxon>Bacilli</taxon>
        <taxon>Bacillales</taxon>
        <taxon>Staphylococcaceae</taxon>
        <taxon>Staphylococcus</taxon>
    </lineage>
</organism>
<protein>
    <submittedName>
        <fullName evidence="2">LytH protein involved in methicillin resistance / N-acetylmuramoyl-L-alanine amidase domain protein</fullName>
        <ecNumber evidence="2">3.5.1.28</ecNumber>
    </submittedName>
</protein>
<reference evidence="2 3" key="1">
    <citation type="submission" date="2018-06" db="EMBL/GenBank/DDBJ databases">
        <authorList>
            <consortium name="Pathogen Informatics"/>
            <person name="Doyle S."/>
        </authorList>
    </citation>
    <scope>NUCLEOTIDE SEQUENCE [LARGE SCALE GENOMIC DNA]</scope>
    <source>
        <strain evidence="2 3">NCTC5664</strain>
    </source>
</reference>
<evidence type="ECO:0000313" key="2">
    <source>
        <dbReference type="EMBL" id="SUK94894.1"/>
    </source>
</evidence>
<keyword evidence="2" id="KW-0378">Hydrolase</keyword>
<feature type="transmembrane region" description="Helical" evidence="1">
    <location>
        <begin position="18"/>
        <end position="34"/>
    </location>
</feature>
<evidence type="ECO:0000256" key="1">
    <source>
        <dbReference type="SAM" id="Phobius"/>
    </source>
</evidence>
<name>A0A380E2C5_STAAU</name>
<gene>
    <name evidence="2" type="primary">lytH_4</name>
    <name evidence="2" type="ORF">NCTC5664_03598</name>
</gene>
<keyword evidence="1" id="KW-0812">Transmembrane</keyword>
<proteinExistence type="predicted"/>
<keyword evidence="1" id="KW-0472">Membrane</keyword>
<dbReference type="AlphaFoldDB" id="A0A380E2C5"/>
<evidence type="ECO:0000313" key="3">
    <source>
        <dbReference type="Proteomes" id="UP000254502"/>
    </source>
</evidence>
<keyword evidence="1" id="KW-1133">Transmembrane helix</keyword>
<sequence length="35" mass="4189">MKKIEAWLSKKGLKNKRTLIVVIAFVYLSSFYFYC</sequence>